<dbReference type="AlphaFoldDB" id="A0A1L8FY96"/>
<gene>
    <name evidence="17 18" type="primary">sall3.L</name>
    <name evidence="17" type="synonym">sal1-A</name>
    <name evidence="17" type="synonym">sall3</name>
    <name evidence="17" type="synonym">X-sal</name>
    <name evidence="17" type="synonym">Xsal-1</name>
    <name evidence="17" type="synonym">Xsal-3</name>
</gene>
<evidence type="ECO:0000313" key="17">
    <source>
        <dbReference type="RefSeq" id="XP_018121691.1"/>
    </source>
</evidence>
<feature type="compositionally biased region" description="Low complexity" evidence="14">
    <location>
        <begin position="915"/>
        <end position="937"/>
    </location>
</feature>
<dbReference type="FunFam" id="3.30.160.60:FF:000260">
    <property type="entry name" value="Spalt-like transcription factor 1"/>
    <property type="match status" value="1"/>
</dbReference>
<keyword evidence="7" id="KW-0805">Transcription regulation</keyword>
<organism evidence="16 17">
    <name type="scientific">Xenopus laevis</name>
    <name type="common">African clawed frog</name>
    <dbReference type="NCBI Taxonomy" id="8355"/>
    <lineage>
        <taxon>Eukaryota</taxon>
        <taxon>Metazoa</taxon>
        <taxon>Chordata</taxon>
        <taxon>Craniata</taxon>
        <taxon>Vertebrata</taxon>
        <taxon>Euteleostomi</taxon>
        <taxon>Amphibia</taxon>
        <taxon>Batrachia</taxon>
        <taxon>Anura</taxon>
        <taxon>Pipoidea</taxon>
        <taxon>Pipidae</taxon>
        <taxon>Xenopodinae</taxon>
        <taxon>Xenopus</taxon>
        <taxon>Xenopus</taxon>
    </lineage>
</organism>
<evidence type="ECO:0000256" key="8">
    <source>
        <dbReference type="ARBA" id="ARBA00023125"/>
    </source>
</evidence>
<evidence type="ECO:0000256" key="5">
    <source>
        <dbReference type="ARBA" id="ARBA00022771"/>
    </source>
</evidence>
<evidence type="ECO:0000256" key="9">
    <source>
        <dbReference type="ARBA" id="ARBA00023163"/>
    </source>
</evidence>
<feature type="compositionally biased region" description="Polar residues" evidence="14">
    <location>
        <begin position="300"/>
        <end position="316"/>
    </location>
</feature>
<reference evidence="17" key="1">
    <citation type="submission" date="2025-08" db="UniProtKB">
        <authorList>
            <consortium name="RefSeq"/>
        </authorList>
    </citation>
    <scope>IDENTIFICATION</scope>
    <source>
        <strain evidence="17">J_2021</strain>
        <tissue evidence="17">Erythrocytes</tissue>
    </source>
</reference>
<dbReference type="FunFam" id="3.30.160.60:FF:000025">
    <property type="entry name" value="Spalt-like transcription factor 1"/>
    <property type="match status" value="1"/>
</dbReference>
<feature type="compositionally biased region" description="Low complexity" evidence="14">
    <location>
        <begin position="639"/>
        <end position="656"/>
    </location>
</feature>
<keyword evidence="5" id="KW-0863">Zinc-finger</keyword>
<proteinExistence type="inferred from homology"/>
<comment type="function">
    <text evidence="11">Probable transcription factor.</text>
</comment>
<dbReference type="FunFam" id="3.30.160.60:FF:000215">
    <property type="entry name" value="Spalt-like transcription factor 3"/>
    <property type="match status" value="1"/>
</dbReference>
<dbReference type="FunFam" id="3.30.160.60:FF:000689">
    <property type="entry name" value="Spalt like transcription factor 1"/>
    <property type="match status" value="1"/>
</dbReference>
<dbReference type="InterPro" id="IPR051565">
    <property type="entry name" value="Sal_C2H2-zinc-finger"/>
</dbReference>
<evidence type="ECO:0000256" key="14">
    <source>
        <dbReference type="SAM" id="MobiDB-lite"/>
    </source>
</evidence>
<dbReference type="Gene3D" id="3.30.160.60">
    <property type="entry name" value="Classic Zinc Finger"/>
    <property type="match status" value="6"/>
</dbReference>
<feature type="domain" description="C2H2-type" evidence="15">
    <location>
        <begin position="768"/>
        <end position="788"/>
    </location>
</feature>
<feature type="domain" description="C2H2-type" evidence="15">
    <location>
        <begin position="469"/>
        <end position="489"/>
    </location>
</feature>
<evidence type="ECO:0000256" key="2">
    <source>
        <dbReference type="ARBA" id="ARBA00022553"/>
    </source>
</evidence>
<feature type="region of interest" description="Disordered" evidence="14">
    <location>
        <begin position="822"/>
        <end position="861"/>
    </location>
</feature>
<dbReference type="GeneID" id="378694"/>
<dbReference type="Proteomes" id="UP000186698">
    <property type="component" value="Chromosome 6L"/>
</dbReference>
<dbReference type="RefSeq" id="XP_018121691.1">
    <property type="nucleotide sequence ID" value="XM_018266202.2"/>
</dbReference>
<keyword evidence="2" id="KW-0597">Phosphoprotein</keyword>
<evidence type="ECO:0000256" key="3">
    <source>
        <dbReference type="ARBA" id="ARBA00022723"/>
    </source>
</evidence>
<dbReference type="InterPro" id="IPR013087">
    <property type="entry name" value="Znf_C2H2_type"/>
</dbReference>
<dbReference type="SMART" id="SM00355">
    <property type="entry name" value="ZnF_C2H2"/>
    <property type="match status" value="7"/>
</dbReference>
<dbReference type="GO" id="GO:0035108">
    <property type="term" value="P:limb morphogenesis"/>
    <property type="evidence" value="ECO:0007669"/>
    <property type="project" value="UniProtKB-ARBA"/>
</dbReference>
<feature type="domain" description="C2H2-type" evidence="15">
    <location>
        <begin position="1106"/>
        <end position="1126"/>
    </location>
</feature>
<evidence type="ECO:0000259" key="15">
    <source>
        <dbReference type="PROSITE" id="PS00028"/>
    </source>
</evidence>
<dbReference type="AGR" id="Xenbase:XB-GENE-866033"/>
<accession>A0A1L8FY96</accession>
<dbReference type="GO" id="GO:0009966">
    <property type="term" value="P:regulation of signal transduction"/>
    <property type="evidence" value="ECO:0007669"/>
    <property type="project" value="UniProtKB-ARBA"/>
</dbReference>
<feature type="region of interest" description="Disordered" evidence="14">
    <location>
        <begin position="547"/>
        <end position="589"/>
    </location>
</feature>
<dbReference type="GO" id="GO:0000981">
    <property type="term" value="F:DNA-binding transcription factor activity, RNA polymerase II-specific"/>
    <property type="evidence" value="ECO:0007669"/>
    <property type="project" value="TreeGrafter"/>
</dbReference>
<dbReference type="GO" id="GO:0005634">
    <property type="term" value="C:nucleus"/>
    <property type="evidence" value="ECO:0007669"/>
    <property type="project" value="UniProtKB-SubCell"/>
</dbReference>
<protein>
    <recommendedName>
        <fullName evidence="13">Sal-like protein 3</fullName>
    </recommendedName>
</protein>
<dbReference type="PANTHER" id="PTHR23233:SF46">
    <property type="entry name" value="SAL-LIKE PROTEIN 3"/>
    <property type="match status" value="1"/>
</dbReference>
<dbReference type="SUPFAM" id="SSF57667">
    <property type="entry name" value="beta-beta-alpha zinc fingers"/>
    <property type="match status" value="4"/>
</dbReference>
<dbReference type="Pfam" id="PF00096">
    <property type="entry name" value="zf-C2H2"/>
    <property type="match status" value="5"/>
</dbReference>
<feature type="region of interest" description="Disordered" evidence="14">
    <location>
        <begin position="88"/>
        <end position="158"/>
    </location>
</feature>
<dbReference type="Xenbase" id="XB-GENE-866033">
    <property type="gene designation" value="sall3.L"/>
</dbReference>
<evidence type="ECO:0000256" key="10">
    <source>
        <dbReference type="ARBA" id="ARBA00023242"/>
    </source>
</evidence>
<dbReference type="GO" id="GO:0021772">
    <property type="term" value="P:olfactory bulb development"/>
    <property type="evidence" value="ECO:0007669"/>
    <property type="project" value="UniProtKB-ARBA"/>
</dbReference>
<evidence type="ECO:0000313" key="18">
    <source>
        <dbReference type="Xenbase" id="XB-GENE-866033"/>
    </source>
</evidence>
<dbReference type="FunFam" id="3.30.160.60:FF:002951">
    <property type="entry name" value="Sal-like protein 3"/>
    <property type="match status" value="1"/>
</dbReference>
<name>A0A1L8FY96_XENLA</name>
<feature type="compositionally biased region" description="Acidic residues" evidence="14">
    <location>
        <begin position="129"/>
        <end position="138"/>
    </location>
</feature>
<dbReference type="CDD" id="cd20908">
    <property type="entry name" value="SUF4-like"/>
    <property type="match status" value="1"/>
</dbReference>
<dbReference type="GO" id="GO:0008270">
    <property type="term" value="F:zinc ion binding"/>
    <property type="evidence" value="ECO:0007669"/>
    <property type="project" value="UniProtKB-KW"/>
</dbReference>
<feature type="domain" description="C2H2-type" evidence="15">
    <location>
        <begin position="736"/>
        <end position="756"/>
    </location>
</feature>
<evidence type="ECO:0000256" key="6">
    <source>
        <dbReference type="ARBA" id="ARBA00022833"/>
    </source>
</evidence>
<keyword evidence="8" id="KW-0238">DNA-binding</keyword>
<keyword evidence="3" id="KW-0479">Metal-binding</keyword>
<evidence type="ECO:0000256" key="12">
    <source>
        <dbReference type="ARBA" id="ARBA00038474"/>
    </source>
</evidence>
<dbReference type="OrthoDB" id="8749569at2759"/>
<evidence type="ECO:0000256" key="1">
    <source>
        <dbReference type="ARBA" id="ARBA00004123"/>
    </source>
</evidence>
<evidence type="ECO:0000313" key="16">
    <source>
        <dbReference type="Proteomes" id="UP000186698"/>
    </source>
</evidence>
<dbReference type="CTD" id="378694"/>
<dbReference type="OMA" id="LPCANAR"/>
<feature type="compositionally biased region" description="Low complexity" evidence="14">
    <location>
        <begin position="371"/>
        <end position="385"/>
    </location>
</feature>
<dbReference type="GO" id="GO:0000978">
    <property type="term" value="F:RNA polymerase II cis-regulatory region sequence-specific DNA binding"/>
    <property type="evidence" value="ECO:0007669"/>
    <property type="project" value="TreeGrafter"/>
</dbReference>
<feature type="region of interest" description="Disordered" evidence="14">
    <location>
        <begin position="282"/>
        <end position="385"/>
    </location>
</feature>
<keyword evidence="10" id="KW-0539">Nucleus</keyword>
<keyword evidence="9" id="KW-0804">Transcription</keyword>
<feature type="compositionally biased region" description="Polar residues" evidence="14">
    <location>
        <begin position="323"/>
        <end position="332"/>
    </location>
</feature>
<keyword evidence="6" id="KW-0862">Zinc</keyword>
<feature type="compositionally biased region" description="Acidic residues" evidence="14">
    <location>
        <begin position="823"/>
        <end position="837"/>
    </location>
</feature>
<keyword evidence="4" id="KW-0677">Repeat</keyword>
<feature type="domain" description="C2H2-type" evidence="15">
    <location>
        <begin position="1078"/>
        <end position="1098"/>
    </location>
</feature>
<sequence length="1263" mass="135922">MSRRKQAKPQHLKSEDIAAEVQPHNAAAAERPDDCDSGNESRSGSEETNVCEKCCAEFFKWTDFLDHKKTCTKNPLVLIVNDDVAAPVPEEVPEPSPASSPSNHAESETAEENIQVENNDTCDIKDTEKEEEPMEVEITEEKNYPSQEASDPATPLPQIPEPSSMTNYNMPNTNVTLETLQSTKVAVAQFSQNAQCVGGTNVATAATAMAIPMILEQLMALQQQQIHQLQLIEQIRSQVALMNRQPLRPPLNPTVPSQNAPIPASNQLQGFAAHSTLQLTSVVPPTLSGPATSGLPPSFENPQHMSQPPSGASTPNIPCPVSSVPTESTISLSTNSKASSAAPSSLSNSTSNPTHPQSSSTPPSVGHGNILNSSSSLPSPLLPQSSSNSVIFPNPLASIAATANALDPLSALMKHRKGKPPNVSVFETKTTSDDPFFKHKCRFCAKVFGSDSALQIHLRSHTGERPFKCNICGNRFSTKGNLKVHFQRHKEKYPHIQMNPYPVPEYLDNVPTSSGIPYGMSLPPEKPVTTWLDSKPVLPTVPTTIGLQLPPTIPGMPGVNSYSDSPSITPSNRSPQRPSPASSECNSLSPNINNSELCIQASSESPQPAHAGTVTPKQEPIVQPSSTRVGEQPVNVQISSPVTTPVPTVTDSSVSTGLPNSVLPPMSDQFKAKFPFGGLLESMQTSETSKLQQLVENIDKKMTDPNQCVICHRVLSCQSALKMHYRTHTGERPFKCKVCGRAFTTKGNLKTHFGVHRSKPPLRVQHSCPICQKKFTNAVVLQQHIRMHMGGQIPNTPLPEGFQDAMDSELSYDDKNLETMSNYDDDFDDNSLEDDLDLKDTASDSSKPLIPYSGSSPASPPTVISSIAALENQMKMIDSVMTAQQFIGLKNIENGSGESDHLSNDSSSAVGDLESQSAGSPAMSESSSSMQVLSPVHSHSESIRSKSPLITSQEEPPVIQLKTEKPDSPLPTPESEGALDLTATYPVRPIIKEEAPYSLLFLSRERGPSQTTTSLITSTAPAMIKMEVNGHTKPISLGEGPHLPAGIQVLAAPQTAMSPGITPMLAPPPRRTPKQHNCHSCGKTFSSASALQIHERTHTGEKPFGCTICGRAFTTKGNLKVHMGTHMWNNAPARRGRRLSVENPMALLGGDALKFSEMFQKDLAARAMNVDPGFWNQYAAAITNGLAMKNNEISVIQNGGIPQLPVSLGGSAIPPLGNISSGMDRTRTGSSPPIINLDKVGSESIVNRPFTRFIEENKEIGIN</sequence>
<dbReference type="Bgee" id="378694">
    <property type="expression patterns" value="Expressed in internal ear and 8 other cell types or tissues"/>
</dbReference>
<feature type="compositionally biased region" description="Polar residues" evidence="14">
    <location>
        <begin position="38"/>
        <end position="48"/>
    </location>
</feature>
<feature type="region of interest" description="Disordered" evidence="14">
    <location>
        <begin position="602"/>
        <end position="661"/>
    </location>
</feature>
<dbReference type="InterPro" id="IPR036236">
    <property type="entry name" value="Znf_C2H2_sf"/>
</dbReference>
<feature type="compositionally biased region" description="Polar residues" evidence="14">
    <location>
        <begin position="560"/>
        <end position="589"/>
    </location>
</feature>
<dbReference type="PROSITE" id="PS00028">
    <property type="entry name" value="ZINC_FINGER_C2H2_1"/>
    <property type="match status" value="7"/>
</dbReference>
<evidence type="ECO:0000256" key="13">
    <source>
        <dbReference type="ARBA" id="ARBA00069284"/>
    </source>
</evidence>
<dbReference type="PANTHER" id="PTHR23233">
    <property type="entry name" value="SAL-LIKE PROTEIN"/>
    <property type="match status" value="1"/>
</dbReference>
<comment type="subcellular location">
    <subcellularLocation>
        <location evidence="1">Nucleus</location>
    </subcellularLocation>
</comment>
<keyword evidence="16" id="KW-1185">Reference proteome</keyword>
<evidence type="ECO:0000256" key="7">
    <source>
        <dbReference type="ARBA" id="ARBA00023015"/>
    </source>
</evidence>
<feature type="domain" description="C2H2-type" evidence="15">
    <location>
        <begin position="441"/>
        <end position="461"/>
    </location>
</feature>
<feature type="compositionally biased region" description="Low complexity" evidence="14">
    <location>
        <begin position="333"/>
        <end position="364"/>
    </location>
</feature>
<feature type="region of interest" description="Disordered" evidence="14">
    <location>
        <begin position="1"/>
        <end position="49"/>
    </location>
</feature>
<comment type="similarity">
    <text evidence="12">Belongs to the sal C2H2-type zinc-finger protein family.</text>
</comment>
<feature type="compositionally biased region" description="Basic residues" evidence="14">
    <location>
        <begin position="1"/>
        <end position="11"/>
    </location>
</feature>
<evidence type="ECO:0000256" key="11">
    <source>
        <dbReference type="ARBA" id="ARBA00037260"/>
    </source>
</evidence>
<evidence type="ECO:0000256" key="4">
    <source>
        <dbReference type="ARBA" id="ARBA00022737"/>
    </source>
</evidence>
<feature type="domain" description="C2H2-type" evidence="15">
    <location>
        <begin position="708"/>
        <end position="728"/>
    </location>
</feature>
<feature type="compositionally biased region" description="Polar residues" evidence="14">
    <location>
        <begin position="623"/>
        <end position="638"/>
    </location>
</feature>
<feature type="region of interest" description="Disordered" evidence="14">
    <location>
        <begin position="897"/>
        <end position="957"/>
    </location>
</feature>
<dbReference type="FunFam" id="3.30.160.60:FF:000961">
    <property type="entry name" value="Spalt like transcription factor 3"/>
    <property type="match status" value="1"/>
</dbReference>